<accession>A0ABV5MP79</accession>
<evidence type="ECO:0000313" key="2">
    <source>
        <dbReference type="EMBL" id="MFB9450640.1"/>
    </source>
</evidence>
<feature type="region of interest" description="Disordered" evidence="1">
    <location>
        <begin position="54"/>
        <end position="73"/>
    </location>
</feature>
<proteinExistence type="predicted"/>
<organism evidence="2 3">
    <name type="scientific">Dactylosporangium vinaceum</name>
    <dbReference type="NCBI Taxonomy" id="53362"/>
    <lineage>
        <taxon>Bacteria</taxon>
        <taxon>Bacillati</taxon>
        <taxon>Actinomycetota</taxon>
        <taxon>Actinomycetes</taxon>
        <taxon>Micromonosporales</taxon>
        <taxon>Micromonosporaceae</taxon>
        <taxon>Dactylosporangium</taxon>
    </lineage>
</organism>
<dbReference type="EMBL" id="JBHMCA010000083">
    <property type="protein sequence ID" value="MFB9450640.1"/>
    <property type="molecule type" value="Genomic_DNA"/>
</dbReference>
<dbReference type="RefSeq" id="WP_223095642.1">
    <property type="nucleotide sequence ID" value="NZ_CP061913.1"/>
</dbReference>
<reference evidence="2 3" key="1">
    <citation type="submission" date="2024-09" db="EMBL/GenBank/DDBJ databases">
        <authorList>
            <person name="Sun Q."/>
            <person name="Mori K."/>
        </authorList>
    </citation>
    <scope>NUCLEOTIDE SEQUENCE [LARGE SCALE GENOMIC DNA]</scope>
    <source>
        <strain evidence="2 3">JCM 3307</strain>
    </source>
</reference>
<sequence length="73" mass="8196">MEPQRLAELKELLLRELRAACSAALARGADPTAIEAAVAARARRLRTVGARLARPDRHQVPHRAARRRRRPAR</sequence>
<name>A0ABV5MP79_9ACTN</name>
<comment type="caution">
    <text evidence="2">The sequence shown here is derived from an EMBL/GenBank/DDBJ whole genome shotgun (WGS) entry which is preliminary data.</text>
</comment>
<dbReference type="Proteomes" id="UP001589608">
    <property type="component" value="Unassembled WGS sequence"/>
</dbReference>
<evidence type="ECO:0000313" key="3">
    <source>
        <dbReference type="Proteomes" id="UP001589608"/>
    </source>
</evidence>
<feature type="compositionally biased region" description="Basic residues" evidence="1">
    <location>
        <begin position="60"/>
        <end position="73"/>
    </location>
</feature>
<keyword evidence="3" id="KW-1185">Reference proteome</keyword>
<protein>
    <submittedName>
        <fullName evidence="2">Uncharacterized protein</fullName>
    </submittedName>
</protein>
<gene>
    <name evidence="2" type="ORF">ACFFTR_46845</name>
</gene>
<evidence type="ECO:0000256" key="1">
    <source>
        <dbReference type="SAM" id="MobiDB-lite"/>
    </source>
</evidence>